<evidence type="ECO:0000256" key="3">
    <source>
        <dbReference type="SAM" id="MobiDB-lite"/>
    </source>
</evidence>
<dbReference type="OrthoDB" id="340227at2759"/>
<feature type="compositionally biased region" description="Basic and acidic residues" evidence="3">
    <location>
        <begin position="88"/>
        <end position="117"/>
    </location>
</feature>
<feature type="compositionally biased region" description="Pro residues" evidence="3">
    <location>
        <begin position="265"/>
        <end position="278"/>
    </location>
</feature>
<dbReference type="EMBL" id="PJQM01004961">
    <property type="protein sequence ID" value="RCH82834.1"/>
    <property type="molecule type" value="Genomic_DNA"/>
</dbReference>
<dbReference type="Pfam" id="PF05383">
    <property type="entry name" value="La"/>
    <property type="match status" value="1"/>
</dbReference>
<accession>A0A367IYS1</accession>
<dbReference type="Gene3D" id="1.10.10.10">
    <property type="entry name" value="Winged helix-like DNA-binding domain superfamily/Winged helix DNA-binding domain"/>
    <property type="match status" value="1"/>
</dbReference>
<dbReference type="SUPFAM" id="SSF46785">
    <property type="entry name" value="Winged helix' DNA-binding domain"/>
    <property type="match status" value="1"/>
</dbReference>
<dbReference type="CDD" id="cd07323">
    <property type="entry name" value="LAM"/>
    <property type="match status" value="1"/>
</dbReference>
<feature type="compositionally biased region" description="Polar residues" evidence="3">
    <location>
        <begin position="381"/>
        <end position="399"/>
    </location>
</feature>
<feature type="compositionally biased region" description="Low complexity" evidence="3">
    <location>
        <begin position="122"/>
        <end position="134"/>
    </location>
</feature>
<dbReference type="InterPro" id="IPR036390">
    <property type="entry name" value="WH_DNA-bd_sf"/>
</dbReference>
<name>A0A367IYS1_RHIST</name>
<dbReference type="AlphaFoldDB" id="A0A367IYS1"/>
<feature type="region of interest" description="Disordered" evidence="3">
    <location>
        <begin position="254"/>
        <end position="295"/>
    </location>
</feature>
<feature type="domain" description="HTH La-type RNA-binding" evidence="4">
    <location>
        <begin position="155"/>
        <end position="246"/>
    </location>
</feature>
<proteinExistence type="predicted"/>
<feature type="non-terminal residue" evidence="5">
    <location>
        <position position="635"/>
    </location>
</feature>
<dbReference type="STRING" id="4846.A0A367IYS1"/>
<evidence type="ECO:0000256" key="2">
    <source>
        <dbReference type="PROSITE-ProRule" id="PRU00332"/>
    </source>
</evidence>
<dbReference type="GO" id="GO:1990904">
    <property type="term" value="C:ribonucleoprotein complex"/>
    <property type="evidence" value="ECO:0007669"/>
    <property type="project" value="UniProtKB-KW"/>
</dbReference>
<dbReference type="GO" id="GO:0045727">
    <property type="term" value="P:positive regulation of translation"/>
    <property type="evidence" value="ECO:0007669"/>
    <property type="project" value="TreeGrafter"/>
</dbReference>
<dbReference type="InterPro" id="IPR006630">
    <property type="entry name" value="La_HTH"/>
</dbReference>
<dbReference type="Proteomes" id="UP000253551">
    <property type="component" value="Unassembled WGS sequence"/>
</dbReference>
<dbReference type="GO" id="GO:0010494">
    <property type="term" value="C:cytoplasmic stress granule"/>
    <property type="evidence" value="ECO:0007669"/>
    <property type="project" value="TreeGrafter"/>
</dbReference>
<feature type="region of interest" description="Disordered" evidence="3">
    <location>
        <begin position="1"/>
        <end position="21"/>
    </location>
</feature>
<dbReference type="PROSITE" id="PS50961">
    <property type="entry name" value="HTH_LA"/>
    <property type="match status" value="1"/>
</dbReference>
<feature type="region of interest" description="Disordered" evidence="3">
    <location>
        <begin position="65"/>
        <end position="145"/>
    </location>
</feature>
<dbReference type="PANTHER" id="PTHR22792">
    <property type="entry name" value="LUPUS LA PROTEIN-RELATED"/>
    <property type="match status" value="1"/>
</dbReference>
<dbReference type="GO" id="GO:0005829">
    <property type="term" value="C:cytosol"/>
    <property type="evidence" value="ECO:0007669"/>
    <property type="project" value="TreeGrafter"/>
</dbReference>
<dbReference type="GO" id="GO:0000339">
    <property type="term" value="F:RNA cap binding"/>
    <property type="evidence" value="ECO:0007669"/>
    <property type="project" value="InterPro"/>
</dbReference>
<dbReference type="SMART" id="SM00684">
    <property type="entry name" value="DM15"/>
    <property type="match status" value="3"/>
</dbReference>
<evidence type="ECO:0000313" key="6">
    <source>
        <dbReference type="Proteomes" id="UP000253551"/>
    </source>
</evidence>
<dbReference type="SMART" id="SM00715">
    <property type="entry name" value="LA"/>
    <property type="match status" value="1"/>
</dbReference>
<evidence type="ECO:0000259" key="4">
    <source>
        <dbReference type="PROSITE" id="PS50961"/>
    </source>
</evidence>
<keyword evidence="1 2" id="KW-0694">RNA-binding</keyword>
<protein>
    <submittedName>
        <fullName evidence="5">La ribonucleoprotein domain member 1</fullName>
    </submittedName>
</protein>
<dbReference type="InterPro" id="IPR036388">
    <property type="entry name" value="WH-like_DNA-bd_sf"/>
</dbReference>
<evidence type="ECO:0000256" key="1">
    <source>
        <dbReference type="ARBA" id="ARBA00022884"/>
    </source>
</evidence>
<dbReference type="Pfam" id="PF21071">
    <property type="entry name" value="LARP1_HEAT"/>
    <property type="match status" value="1"/>
</dbReference>
<dbReference type="GO" id="GO:0048255">
    <property type="term" value="P:mRNA stabilization"/>
    <property type="evidence" value="ECO:0007669"/>
    <property type="project" value="InterPro"/>
</dbReference>
<reference evidence="5 6" key="1">
    <citation type="journal article" date="2018" name="G3 (Bethesda)">
        <title>Phylogenetic and Phylogenomic Definition of Rhizopus Species.</title>
        <authorList>
            <person name="Gryganskyi A.P."/>
            <person name="Golan J."/>
            <person name="Dolatabadi S."/>
            <person name="Mondo S."/>
            <person name="Robb S."/>
            <person name="Idnurm A."/>
            <person name="Muszewska A."/>
            <person name="Steczkiewicz K."/>
            <person name="Masonjones S."/>
            <person name="Liao H.L."/>
            <person name="Gajdeczka M.T."/>
            <person name="Anike F."/>
            <person name="Vuek A."/>
            <person name="Anishchenko I.M."/>
            <person name="Voigt K."/>
            <person name="de Hoog G.S."/>
            <person name="Smith M.E."/>
            <person name="Heitman J."/>
            <person name="Vilgalys R."/>
            <person name="Stajich J.E."/>
        </authorList>
    </citation>
    <scope>NUCLEOTIDE SEQUENCE [LARGE SCALE GENOMIC DNA]</scope>
    <source>
        <strain evidence="5 6">LSU 92-RS-03</strain>
    </source>
</reference>
<feature type="region of interest" description="Disordered" evidence="3">
    <location>
        <begin position="378"/>
        <end position="415"/>
    </location>
</feature>
<comment type="caution">
    <text evidence="5">The sequence shown here is derived from an EMBL/GenBank/DDBJ whole genome shotgun (WGS) entry which is preliminary data.</text>
</comment>
<dbReference type="PANTHER" id="PTHR22792:SF132">
    <property type="entry name" value="LA-RELATED PROTEIN 1"/>
    <property type="match status" value="1"/>
</dbReference>
<organism evidence="5 6">
    <name type="scientific">Rhizopus stolonifer</name>
    <name type="common">Rhizopus nigricans</name>
    <dbReference type="NCBI Taxonomy" id="4846"/>
    <lineage>
        <taxon>Eukaryota</taxon>
        <taxon>Fungi</taxon>
        <taxon>Fungi incertae sedis</taxon>
        <taxon>Mucoromycota</taxon>
        <taxon>Mucoromycotina</taxon>
        <taxon>Mucoromycetes</taxon>
        <taxon>Mucorales</taxon>
        <taxon>Mucorineae</taxon>
        <taxon>Rhizopodaceae</taxon>
        <taxon>Rhizopus</taxon>
    </lineage>
</organism>
<keyword evidence="6" id="KW-1185">Reference proteome</keyword>
<keyword evidence="5" id="KW-0687">Ribonucleoprotein</keyword>
<sequence>MVALVPEATKVEEPKPTKVPAPIPAVNVWQVKKVTSTNTVNDASWPAPVESLKQEIVPEKSISTKSVGKGQWKPYTPTIIHPTPGHFKPKESRKPRQEKETSLHQPTKDETTIEKPVPEIQSNNNFRSNGSFRGSSRRGGRGGGHYTRRFFKPKYFDMETLKSYILQQIEYYFSIDNLCKDLYLRSQMNVQGYVPFTLIAGFNRVKNLTTDMDLIRASLDLSTLLEKDATGDLLRKKEGWETWVLPATKKSVTPVQEPKLSVPEPKLPSPEPKLPSPEPKLSTQESKSEPAKTLQDDDLFDFEDEEWIDGSRPNTVKKYYISDEESDDEEEFDDDKVARIMIVTQHQKRDRTHHHFERSKMNDEISEMINEGLYQYESGLGSKSKTPQSKVGTTDPKQFQRQKDSNPRFYPAQPESLPVSAAPIHKETHVGWVLSDQAYYQPPTTELSTSLGKSVENTFGSFQHPSHELLREKFVQHKYHKYHAKALKERKQLGVGQSHEMNTLYRFWSHFLRDHFNNKMYNEFKRLAVEDANQGYRYGLECLFRFYSYGLERRFRPDVFQDFEQITLNDYDHGLLYGLEKFWAFNHYRKDKKKLKLCARMKQLLESHKTIKDFRNVNAPSKVEGIKYTVPVHKN</sequence>
<dbReference type="InterPro" id="IPR045180">
    <property type="entry name" value="La_dom_prot"/>
</dbReference>
<evidence type="ECO:0000313" key="5">
    <source>
        <dbReference type="EMBL" id="RCH82834.1"/>
    </source>
</evidence>
<feature type="compositionally biased region" description="Basic residues" evidence="3">
    <location>
        <begin position="135"/>
        <end position="145"/>
    </location>
</feature>
<gene>
    <name evidence="5" type="primary">LARP1_1</name>
    <name evidence="5" type="ORF">CU098_001351</name>
</gene>
<dbReference type="InterPro" id="IPR006607">
    <property type="entry name" value="DM15"/>
</dbReference>